<comment type="caution">
    <text evidence="10">The sequence shown here is derived from an EMBL/GenBank/DDBJ whole genome shotgun (WGS) entry which is preliminary data.</text>
</comment>
<dbReference type="InterPro" id="IPR028082">
    <property type="entry name" value="Peripla_BP_I"/>
</dbReference>
<dbReference type="InterPro" id="IPR000160">
    <property type="entry name" value="GGDEF_dom"/>
</dbReference>
<evidence type="ECO:0000256" key="3">
    <source>
        <dbReference type="ARBA" id="ARBA00022737"/>
    </source>
</evidence>
<dbReference type="Pfam" id="PF13426">
    <property type="entry name" value="PAS_9"/>
    <property type="match status" value="1"/>
</dbReference>
<dbReference type="InterPro" id="IPR001633">
    <property type="entry name" value="EAL_dom"/>
</dbReference>
<dbReference type="InterPro" id="IPR035919">
    <property type="entry name" value="EAL_sf"/>
</dbReference>
<gene>
    <name evidence="10" type="ORF">ACFSJC_16355</name>
</gene>
<dbReference type="InterPro" id="IPR007024">
    <property type="entry name" value="BLUF_domain"/>
</dbReference>
<protein>
    <submittedName>
        <fullName evidence="10">EAL domain-containing protein</fullName>
    </submittedName>
</protein>
<dbReference type="PANTHER" id="PTHR44757">
    <property type="entry name" value="DIGUANYLATE CYCLASE DGCP"/>
    <property type="match status" value="1"/>
</dbReference>
<dbReference type="InterPro" id="IPR001610">
    <property type="entry name" value="PAC"/>
</dbReference>
<dbReference type="Gene3D" id="3.30.70.270">
    <property type="match status" value="1"/>
</dbReference>
<dbReference type="PROSITE" id="PS50112">
    <property type="entry name" value="PAS"/>
    <property type="match status" value="1"/>
</dbReference>
<evidence type="ECO:0000259" key="8">
    <source>
        <dbReference type="PROSITE" id="PS50887"/>
    </source>
</evidence>
<dbReference type="InterPro" id="IPR035965">
    <property type="entry name" value="PAS-like_dom_sf"/>
</dbReference>
<dbReference type="PROSITE" id="PS50887">
    <property type="entry name" value="GGDEF"/>
    <property type="match status" value="1"/>
</dbReference>
<dbReference type="Pfam" id="PF00990">
    <property type="entry name" value="GGDEF"/>
    <property type="match status" value="1"/>
</dbReference>
<dbReference type="Pfam" id="PF13458">
    <property type="entry name" value="Peripla_BP_6"/>
    <property type="match status" value="1"/>
</dbReference>
<feature type="domain" description="EAL" evidence="7">
    <location>
        <begin position="803"/>
        <end position="1057"/>
    </location>
</feature>
<dbReference type="InterPro" id="IPR052155">
    <property type="entry name" value="Biofilm_reg_signaling"/>
</dbReference>
<keyword evidence="2" id="KW-0732">Signal</keyword>
<feature type="region of interest" description="Disordered" evidence="4">
    <location>
        <begin position="362"/>
        <end position="385"/>
    </location>
</feature>
<evidence type="ECO:0000256" key="4">
    <source>
        <dbReference type="SAM" id="MobiDB-lite"/>
    </source>
</evidence>
<dbReference type="CDD" id="cd00130">
    <property type="entry name" value="PAS"/>
    <property type="match status" value="2"/>
</dbReference>
<evidence type="ECO:0000259" key="9">
    <source>
        <dbReference type="PROSITE" id="PS50925"/>
    </source>
</evidence>
<dbReference type="NCBIfam" id="TIGR00229">
    <property type="entry name" value="sensory_box"/>
    <property type="match status" value="1"/>
</dbReference>
<dbReference type="CDD" id="cd01949">
    <property type="entry name" value="GGDEF"/>
    <property type="match status" value="1"/>
</dbReference>
<feature type="domain" description="GGDEF" evidence="8">
    <location>
        <begin position="661"/>
        <end position="794"/>
    </location>
</feature>
<dbReference type="Gene3D" id="3.40.50.2300">
    <property type="match status" value="2"/>
</dbReference>
<keyword evidence="11" id="KW-1185">Reference proteome</keyword>
<evidence type="ECO:0000259" key="7">
    <source>
        <dbReference type="PROSITE" id="PS50883"/>
    </source>
</evidence>
<dbReference type="InterPro" id="IPR043128">
    <property type="entry name" value="Rev_trsase/Diguanyl_cyclase"/>
</dbReference>
<dbReference type="InterPro" id="IPR000700">
    <property type="entry name" value="PAS-assoc_C"/>
</dbReference>
<evidence type="ECO:0000256" key="1">
    <source>
        <dbReference type="ARBA" id="ARBA00010062"/>
    </source>
</evidence>
<proteinExistence type="inferred from homology"/>
<dbReference type="InterPro" id="IPR000014">
    <property type="entry name" value="PAS"/>
</dbReference>
<evidence type="ECO:0000259" key="5">
    <source>
        <dbReference type="PROSITE" id="PS50112"/>
    </source>
</evidence>
<organism evidence="10 11">
    <name type="scientific">Thiorhodococcus fuscus</name>
    <dbReference type="NCBI Taxonomy" id="527200"/>
    <lineage>
        <taxon>Bacteria</taxon>
        <taxon>Pseudomonadati</taxon>
        <taxon>Pseudomonadota</taxon>
        <taxon>Gammaproteobacteria</taxon>
        <taxon>Chromatiales</taxon>
        <taxon>Chromatiaceae</taxon>
        <taxon>Thiorhodococcus</taxon>
    </lineage>
</organism>
<dbReference type="Pfam" id="PF04940">
    <property type="entry name" value="BLUF"/>
    <property type="match status" value="1"/>
</dbReference>
<dbReference type="PROSITE" id="PS50113">
    <property type="entry name" value="PAC"/>
    <property type="match status" value="1"/>
</dbReference>
<reference evidence="11" key="1">
    <citation type="journal article" date="2019" name="Int. J. Syst. Evol. Microbiol.">
        <title>The Global Catalogue of Microorganisms (GCM) 10K type strain sequencing project: providing services to taxonomists for standard genome sequencing and annotation.</title>
        <authorList>
            <consortium name="The Broad Institute Genomics Platform"/>
            <consortium name="The Broad Institute Genome Sequencing Center for Infectious Disease"/>
            <person name="Wu L."/>
            <person name="Ma J."/>
        </authorList>
    </citation>
    <scope>NUCLEOTIDE SEQUENCE [LARGE SCALE GENOMIC DNA]</scope>
    <source>
        <strain evidence="11">KACC 12597</strain>
    </source>
</reference>
<dbReference type="Gene3D" id="3.30.450.20">
    <property type="entry name" value="PAS domain"/>
    <property type="match status" value="2"/>
</dbReference>
<dbReference type="SUPFAM" id="SSF54975">
    <property type="entry name" value="Acylphosphatase/BLUF domain-like"/>
    <property type="match status" value="1"/>
</dbReference>
<accession>A0ABW4YCP6</accession>
<dbReference type="InterPro" id="IPR036046">
    <property type="entry name" value="Acylphosphatase-like_dom_sf"/>
</dbReference>
<evidence type="ECO:0000259" key="6">
    <source>
        <dbReference type="PROSITE" id="PS50113"/>
    </source>
</evidence>
<dbReference type="SMART" id="SM00267">
    <property type="entry name" value="GGDEF"/>
    <property type="match status" value="1"/>
</dbReference>
<dbReference type="Gene3D" id="3.30.70.100">
    <property type="match status" value="1"/>
</dbReference>
<dbReference type="SUPFAM" id="SSF55785">
    <property type="entry name" value="PYP-like sensor domain (PAS domain)"/>
    <property type="match status" value="2"/>
</dbReference>
<evidence type="ECO:0000256" key="2">
    <source>
        <dbReference type="ARBA" id="ARBA00022729"/>
    </source>
</evidence>
<feature type="domain" description="PAS" evidence="5">
    <location>
        <begin position="516"/>
        <end position="555"/>
    </location>
</feature>
<dbReference type="CDD" id="cd01948">
    <property type="entry name" value="EAL"/>
    <property type="match status" value="1"/>
</dbReference>
<dbReference type="SUPFAM" id="SSF55073">
    <property type="entry name" value="Nucleotide cyclase"/>
    <property type="match status" value="1"/>
</dbReference>
<dbReference type="Proteomes" id="UP001597337">
    <property type="component" value="Unassembled WGS sequence"/>
</dbReference>
<dbReference type="NCBIfam" id="TIGR00254">
    <property type="entry name" value="GGDEF"/>
    <property type="match status" value="1"/>
</dbReference>
<dbReference type="PROSITE" id="PS50883">
    <property type="entry name" value="EAL"/>
    <property type="match status" value="1"/>
</dbReference>
<name>A0ABW4YCP6_9GAMM</name>
<evidence type="ECO:0000313" key="10">
    <source>
        <dbReference type="EMBL" id="MFD2113422.1"/>
    </source>
</evidence>
<dbReference type="PROSITE" id="PS50925">
    <property type="entry name" value="BLUF"/>
    <property type="match status" value="1"/>
</dbReference>
<feature type="domain" description="BLUF" evidence="9">
    <location>
        <begin position="1068"/>
        <end position="1159"/>
    </location>
</feature>
<keyword evidence="3" id="KW-0677">Repeat</keyword>
<dbReference type="Pfam" id="PF13188">
    <property type="entry name" value="PAS_8"/>
    <property type="match status" value="1"/>
</dbReference>
<dbReference type="SUPFAM" id="SSF141868">
    <property type="entry name" value="EAL domain-like"/>
    <property type="match status" value="1"/>
</dbReference>
<dbReference type="SMART" id="SM00052">
    <property type="entry name" value="EAL"/>
    <property type="match status" value="1"/>
</dbReference>
<dbReference type="RefSeq" id="WP_386028259.1">
    <property type="nucleotide sequence ID" value="NZ_JBHUHX010000051.1"/>
</dbReference>
<dbReference type="SMART" id="SM00086">
    <property type="entry name" value="PAC"/>
    <property type="match status" value="1"/>
</dbReference>
<comment type="similarity">
    <text evidence="1">Belongs to the leucine-binding protein family.</text>
</comment>
<dbReference type="InterPro" id="IPR028081">
    <property type="entry name" value="Leu-bd"/>
</dbReference>
<dbReference type="EMBL" id="JBHUHX010000051">
    <property type="protein sequence ID" value="MFD2113422.1"/>
    <property type="molecule type" value="Genomic_DNA"/>
</dbReference>
<evidence type="ECO:0000313" key="11">
    <source>
        <dbReference type="Proteomes" id="UP001597337"/>
    </source>
</evidence>
<dbReference type="SMART" id="SM01034">
    <property type="entry name" value="BLUF"/>
    <property type="match status" value="1"/>
</dbReference>
<dbReference type="SMART" id="SM00091">
    <property type="entry name" value="PAS"/>
    <property type="match status" value="2"/>
</dbReference>
<sequence>MSSSTPLSPIENGPPQPIRLGLLPPAKAVDARQLGKIRLSAQAACAEINAAGGLLGRPIELIEAAPTLGLEAATRHLTDVLGCDVLIGNPSTPAAPSPSRPLIALDHGATLDEASPEVFRFAPLPAHNVAPAIETMARIAGPKFFIAGGRDAWSRGTTDSATRALEAIGGELVSTDHLDLDGVRIETLLDHVERSGVDVFMPCFDRKDLPALLVRFARRGLKRRIAVLASRLDESVAARLAPEVREGLFACGSYFTGLDSPSNRAYLAALRNQLGDAETPLPPVAGIGVPTYLCIGGFARAAEQAASLEPSALIRALERLELDGPQGSVRMDPVSHRVRLATHLARCTFDGTFSIIQSFGPIPEQTSASETPPQQPRNPAQGHTALPQVASNMPELAVIGADADGGITFVNRAFLRLWGFDERHNLHGVPIDTLWQSADELAAFMAQRQHQSEWQSALTARLADGTSKRLRVVGETSTHLHTDRPGYILSCFDTHAARLQQTIASYAFLAMADVAVIATDSSGTIIETNHRANDLFGYASGELLGISIHELVPPQARRQHADNLLRFQAGPSEERRMAMRTEVHGYRRDGALFPVEVSISRCDTDGETILVAALRDITDRKTAETELVWRASHDALTGLPNRDLMQERLARALARSKKQGHAVALLFIDLDGFKLINDTHGHGVGDELLRGIATRLVENVRPGDTVGRLGGDEFVVLCDQVDYSVSVVSLAERLNDALREPLDLQGGQLFATASIGLAIGHGRTHCAEELLRNADTAMYSAKEQGRDGWRLFSEEIHEQARKRLDISNGLRQAIQNAELEIRFQPILCAESQIIRGAELLLRWMPPSGEIPPSLFIPIAEMSGSIVPIGKWVFQAACEAERDWFARFGEQAPYVSVNISARQLNDESVVEAFSEILRDTRADPSRLLLELTETALMSDVTSNLRLLHRLADLGLRVAVDDFGTGYSSLVQLLRMPVSLLKIDREFVDGLDKRHDSKAIVSAVCSMARAMRLQVVAEGVENETQHGYLRDIGCDYVQGYLFHRPVPPAEFLSLLLESDAQERGAMPEDLHAVLYVSLATQPMSQDDLMDLLGFSREANRAQGITGFLLYLNGSFMQMIEGSYPRIQRLMERIEADSRHRNVTRLYEGSIDKRIFSDWSMGFRNMDHLDQGFDYKGWRARTMNFLDMSEDVHVCYNLICAFAA</sequence>
<dbReference type="Gene3D" id="3.20.20.450">
    <property type="entry name" value="EAL domain"/>
    <property type="match status" value="1"/>
</dbReference>
<dbReference type="PANTHER" id="PTHR44757:SF2">
    <property type="entry name" value="BIOFILM ARCHITECTURE MAINTENANCE PROTEIN MBAA"/>
    <property type="match status" value="1"/>
</dbReference>
<dbReference type="SUPFAM" id="SSF53822">
    <property type="entry name" value="Periplasmic binding protein-like I"/>
    <property type="match status" value="1"/>
</dbReference>
<dbReference type="InterPro" id="IPR029787">
    <property type="entry name" value="Nucleotide_cyclase"/>
</dbReference>
<feature type="domain" description="PAC" evidence="6">
    <location>
        <begin position="579"/>
        <end position="629"/>
    </location>
</feature>
<dbReference type="Pfam" id="PF00563">
    <property type="entry name" value="EAL"/>
    <property type="match status" value="1"/>
</dbReference>